<dbReference type="Pfam" id="PF00147">
    <property type="entry name" value="Fibrinogen_C"/>
    <property type="match status" value="1"/>
</dbReference>
<gene>
    <name evidence="4" type="ORF">V1264_015254</name>
</gene>
<dbReference type="SMART" id="SM00186">
    <property type="entry name" value="FBG"/>
    <property type="match status" value="1"/>
</dbReference>
<feature type="chain" id="PRO_5042982497" description="Fibrinogen C-terminal domain-containing protein" evidence="2">
    <location>
        <begin position="20"/>
        <end position="321"/>
    </location>
</feature>
<evidence type="ECO:0000256" key="1">
    <source>
        <dbReference type="ARBA" id="ARBA00023157"/>
    </source>
</evidence>
<organism evidence="4 5">
    <name type="scientific">Littorina saxatilis</name>
    <dbReference type="NCBI Taxonomy" id="31220"/>
    <lineage>
        <taxon>Eukaryota</taxon>
        <taxon>Metazoa</taxon>
        <taxon>Spiralia</taxon>
        <taxon>Lophotrochozoa</taxon>
        <taxon>Mollusca</taxon>
        <taxon>Gastropoda</taxon>
        <taxon>Caenogastropoda</taxon>
        <taxon>Littorinimorpha</taxon>
        <taxon>Littorinoidea</taxon>
        <taxon>Littorinidae</taxon>
        <taxon>Littorina</taxon>
    </lineage>
</organism>
<dbReference type="FunFam" id="3.90.215.10:FF:000001">
    <property type="entry name" value="Tenascin isoform 1"/>
    <property type="match status" value="1"/>
</dbReference>
<keyword evidence="5" id="KW-1185">Reference proteome</keyword>
<evidence type="ECO:0000259" key="3">
    <source>
        <dbReference type="PROSITE" id="PS51406"/>
    </source>
</evidence>
<keyword evidence="2" id="KW-0732">Signal</keyword>
<dbReference type="SUPFAM" id="SSF56496">
    <property type="entry name" value="Fibrinogen C-terminal domain-like"/>
    <property type="match status" value="1"/>
</dbReference>
<evidence type="ECO:0000256" key="2">
    <source>
        <dbReference type="SAM" id="SignalP"/>
    </source>
</evidence>
<sequence length="321" mass="36015">MATLLIILAAVLISNGAATATVKSNRYRTMGLNGKAFKNNILFESRARSTRDCAVICNQQECCDTFTIDGDVCRGHGILGMFTSSFGEAPGAKSYSKNLAVLYPAVIKPRDCVEAQPYMNESGVITIYPEGDNIGLQVYCDHDTTCGGWLVFQRRQDGSVDFYRDWNQYQQGFGSMNGEFWWGLDVLHMLTSRQEQELRVDLMKWDGTKGYATYSNFSISDSSNNYRLNLGSFTGGNAGDSILHTHGGMQFTTRDRDNDRQSGYNCAEFYHGAWWYRSCFTSKLNGLYMTGSSDPQTQGIQWERFARTSSLKFAEMKIRAA</sequence>
<dbReference type="InterPro" id="IPR002181">
    <property type="entry name" value="Fibrinogen_a/b/g_C_dom"/>
</dbReference>
<dbReference type="AlphaFoldDB" id="A0AAN9BKU8"/>
<dbReference type="PROSITE" id="PS51406">
    <property type="entry name" value="FIBRINOGEN_C_2"/>
    <property type="match status" value="1"/>
</dbReference>
<reference evidence="4 5" key="1">
    <citation type="submission" date="2024-02" db="EMBL/GenBank/DDBJ databases">
        <title>Chromosome-scale genome assembly of the rough periwinkle Littorina saxatilis.</title>
        <authorList>
            <person name="De Jode A."/>
            <person name="Faria R."/>
            <person name="Formenti G."/>
            <person name="Sims Y."/>
            <person name="Smith T.P."/>
            <person name="Tracey A."/>
            <person name="Wood J.M.D."/>
            <person name="Zagrodzka Z.B."/>
            <person name="Johannesson K."/>
            <person name="Butlin R.K."/>
            <person name="Leder E.H."/>
        </authorList>
    </citation>
    <scope>NUCLEOTIDE SEQUENCE [LARGE SCALE GENOMIC DNA]</scope>
    <source>
        <strain evidence="4">Snail1</strain>
        <tissue evidence="4">Muscle</tissue>
    </source>
</reference>
<dbReference type="InterPro" id="IPR020837">
    <property type="entry name" value="Fibrinogen_CS"/>
</dbReference>
<dbReference type="EMBL" id="JBAMIC010000004">
    <property type="protein sequence ID" value="KAK7107307.1"/>
    <property type="molecule type" value="Genomic_DNA"/>
</dbReference>
<comment type="caution">
    <text evidence="4">The sequence shown here is derived from an EMBL/GenBank/DDBJ whole genome shotgun (WGS) entry which is preliminary data.</text>
</comment>
<evidence type="ECO:0000313" key="5">
    <source>
        <dbReference type="Proteomes" id="UP001374579"/>
    </source>
</evidence>
<dbReference type="PANTHER" id="PTHR19143:SF458">
    <property type="entry name" value="FIBRINOGEN C-TERMINAL DOMAIN-CONTAINING PROTEIN-RELATED"/>
    <property type="match status" value="1"/>
</dbReference>
<accession>A0AAN9BKU8</accession>
<dbReference type="PROSITE" id="PS00514">
    <property type="entry name" value="FIBRINOGEN_C_1"/>
    <property type="match status" value="1"/>
</dbReference>
<dbReference type="InterPro" id="IPR050373">
    <property type="entry name" value="Fibrinogen_C-term_domain"/>
</dbReference>
<dbReference type="PANTHER" id="PTHR19143">
    <property type="entry name" value="FIBRINOGEN/TENASCIN/ANGIOPOEITIN"/>
    <property type="match status" value="1"/>
</dbReference>
<name>A0AAN9BKU8_9CAEN</name>
<protein>
    <recommendedName>
        <fullName evidence="3">Fibrinogen C-terminal domain-containing protein</fullName>
    </recommendedName>
</protein>
<feature type="signal peptide" evidence="2">
    <location>
        <begin position="1"/>
        <end position="19"/>
    </location>
</feature>
<evidence type="ECO:0000313" key="4">
    <source>
        <dbReference type="EMBL" id="KAK7107307.1"/>
    </source>
</evidence>
<keyword evidence="1" id="KW-1015">Disulfide bond</keyword>
<dbReference type="CDD" id="cd00087">
    <property type="entry name" value="FReD"/>
    <property type="match status" value="1"/>
</dbReference>
<dbReference type="InterPro" id="IPR036056">
    <property type="entry name" value="Fibrinogen-like_C"/>
</dbReference>
<dbReference type="Proteomes" id="UP001374579">
    <property type="component" value="Unassembled WGS sequence"/>
</dbReference>
<feature type="domain" description="Fibrinogen C-terminal" evidence="3">
    <location>
        <begin position="103"/>
        <end position="321"/>
    </location>
</feature>
<dbReference type="GO" id="GO:0005615">
    <property type="term" value="C:extracellular space"/>
    <property type="evidence" value="ECO:0007669"/>
    <property type="project" value="TreeGrafter"/>
</dbReference>
<proteinExistence type="predicted"/>
<dbReference type="Gene3D" id="3.90.215.10">
    <property type="entry name" value="Gamma Fibrinogen, chain A, domain 1"/>
    <property type="match status" value="1"/>
</dbReference>
<dbReference type="InterPro" id="IPR014716">
    <property type="entry name" value="Fibrinogen_a/b/g_C_1"/>
</dbReference>